<comment type="caution">
    <text evidence="14">The sequence shown here is derived from an EMBL/GenBank/DDBJ whole genome shotgun (WGS) entry which is preliminary data.</text>
</comment>
<dbReference type="SMART" id="SM00184">
    <property type="entry name" value="RING"/>
    <property type="match status" value="1"/>
</dbReference>
<reference evidence="14" key="1">
    <citation type="submission" date="2021-08" db="EMBL/GenBank/DDBJ databases">
        <title>WGS assembly of Ceratopteris richardii.</title>
        <authorList>
            <person name="Marchant D.B."/>
            <person name="Chen G."/>
            <person name="Jenkins J."/>
            <person name="Shu S."/>
            <person name="Leebens-Mack J."/>
            <person name="Grimwood J."/>
            <person name="Schmutz J."/>
            <person name="Soltis P."/>
            <person name="Soltis D."/>
            <person name="Chen Z.-H."/>
        </authorList>
    </citation>
    <scope>NUCLEOTIDE SEQUENCE</scope>
    <source>
        <strain evidence="14">Whitten #5841</strain>
        <tissue evidence="14">Leaf</tissue>
    </source>
</reference>
<evidence type="ECO:0000313" key="14">
    <source>
        <dbReference type="EMBL" id="KAH7279551.1"/>
    </source>
</evidence>
<keyword evidence="6" id="KW-0479">Metal-binding</keyword>
<evidence type="ECO:0000256" key="8">
    <source>
        <dbReference type="ARBA" id="ARBA00022786"/>
    </source>
</evidence>
<keyword evidence="8" id="KW-0833">Ubl conjugation pathway</keyword>
<comment type="subcellular location">
    <subcellularLocation>
        <location evidence="2">Membrane</location>
        <topology evidence="2">Multi-pass membrane protein</topology>
    </subcellularLocation>
</comment>
<name>A0A8T2Q8F1_CERRI</name>
<dbReference type="Gene3D" id="3.30.40.10">
    <property type="entry name" value="Zinc/RING finger domain, C3HC4 (zinc finger)"/>
    <property type="match status" value="1"/>
</dbReference>
<dbReference type="EC" id="2.3.2.27" evidence="3"/>
<keyword evidence="4" id="KW-0808">Transferase</keyword>
<dbReference type="OrthoDB" id="1412060at2759"/>
<protein>
    <recommendedName>
        <fullName evidence="3">RING-type E3 ubiquitin transferase</fullName>
        <ecNumber evidence="3">2.3.2.27</ecNumber>
    </recommendedName>
</protein>
<feature type="domain" description="RING-type" evidence="13">
    <location>
        <begin position="154"/>
        <end position="195"/>
    </location>
</feature>
<accession>A0A8T2Q8F1</accession>
<keyword evidence="10" id="KW-1133">Transmembrane helix</keyword>
<evidence type="ECO:0000256" key="7">
    <source>
        <dbReference type="ARBA" id="ARBA00022771"/>
    </source>
</evidence>
<gene>
    <name evidence="14" type="ORF">KP509_37G024100</name>
</gene>
<dbReference type="GO" id="GO:0016020">
    <property type="term" value="C:membrane"/>
    <property type="evidence" value="ECO:0007669"/>
    <property type="project" value="UniProtKB-SubCell"/>
</dbReference>
<keyword evidence="15" id="KW-1185">Reference proteome</keyword>
<evidence type="ECO:0000256" key="11">
    <source>
        <dbReference type="ARBA" id="ARBA00023136"/>
    </source>
</evidence>
<dbReference type="PROSITE" id="PS50089">
    <property type="entry name" value="ZF_RING_2"/>
    <property type="match status" value="1"/>
</dbReference>
<dbReference type="InterPro" id="IPR001841">
    <property type="entry name" value="Znf_RING"/>
</dbReference>
<dbReference type="Proteomes" id="UP000825935">
    <property type="component" value="Chromosome 37"/>
</dbReference>
<evidence type="ECO:0000256" key="1">
    <source>
        <dbReference type="ARBA" id="ARBA00000900"/>
    </source>
</evidence>
<evidence type="ECO:0000256" key="3">
    <source>
        <dbReference type="ARBA" id="ARBA00012483"/>
    </source>
</evidence>
<proteinExistence type="predicted"/>
<evidence type="ECO:0000256" key="5">
    <source>
        <dbReference type="ARBA" id="ARBA00022692"/>
    </source>
</evidence>
<dbReference type="AlphaFoldDB" id="A0A8T2Q8F1"/>
<keyword evidence="9" id="KW-0862">Zinc</keyword>
<sequence>MAYASTRSSLRWCSNCRNYRFSYTTSAAEVAEGICEVCAHELSELEGYPLRAGIQTLEEEMSIFFRFLRLRSPIIIPPILGDESTCLEEDDVAQSNRRNALGNINSGEEPLVEAREDEPFTEIDSSQSLNVSTADHLREAYLPSEGIKYLSHTCSICISDLENRSLAVSLPCLHIFERKCIKHWLEVADSCPLCRRKLNEEAD</sequence>
<keyword evidence="5" id="KW-0812">Transmembrane</keyword>
<keyword evidence="7 12" id="KW-0863">Zinc-finger</keyword>
<dbReference type="GO" id="GO:0061630">
    <property type="term" value="F:ubiquitin protein ligase activity"/>
    <property type="evidence" value="ECO:0007669"/>
    <property type="project" value="UniProtKB-EC"/>
</dbReference>
<dbReference type="Pfam" id="PF13639">
    <property type="entry name" value="zf-RING_2"/>
    <property type="match status" value="1"/>
</dbReference>
<evidence type="ECO:0000256" key="12">
    <source>
        <dbReference type="PROSITE-ProRule" id="PRU00175"/>
    </source>
</evidence>
<keyword evidence="11" id="KW-0472">Membrane</keyword>
<dbReference type="SUPFAM" id="SSF57850">
    <property type="entry name" value="RING/U-box"/>
    <property type="match status" value="1"/>
</dbReference>
<dbReference type="GO" id="GO:0006511">
    <property type="term" value="P:ubiquitin-dependent protein catabolic process"/>
    <property type="evidence" value="ECO:0007669"/>
    <property type="project" value="TreeGrafter"/>
</dbReference>
<evidence type="ECO:0000256" key="6">
    <source>
        <dbReference type="ARBA" id="ARBA00022723"/>
    </source>
</evidence>
<evidence type="ECO:0000256" key="4">
    <source>
        <dbReference type="ARBA" id="ARBA00022679"/>
    </source>
</evidence>
<dbReference type="InterPro" id="IPR013083">
    <property type="entry name" value="Znf_RING/FYVE/PHD"/>
</dbReference>
<dbReference type="GO" id="GO:0008270">
    <property type="term" value="F:zinc ion binding"/>
    <property type="evidence" value="ECO:0007669"/>
    <property type="project" value="UniProtKB-KW"/>
</dbReference>
<evidence type="ECO:0000256" key="9">
    <source>
        <dbReference type="ARBA" id="ARBA00022833"/>
    </source>
</evidence>
<evidence type="ECO:0000256" key="2">
    <source>
        <dbReference type="ARBA" id="ARBA00004141"/>
    </source>
</evidence>
<comment type="catalytic activity">
    <reaction evidence="1">
        <text>S-ubiquitinyl-[E2 ubiquitin-conjugating enzyme]-L-cysteine + [acceptor protein]-L-lysine = [E2 ubiquitin-conjugating enzyme]-L-cysteine + N(6)-ubiquitinyl-[acceptor protein]-L-lysine.</text>
        <dbReference type="EC" id="2.3.2.27"/>
    </reaction>
</comment>
<dbReference type="GO" id="GO:0016567">
    <property type="term" value="P:protein ubiquitination"/>
    <property type="evidence" value="ECO:0007669"/>
    <property type="project" value="TreeGrafter"/>
</dbReference>
<evidence type="ECO:0000313" key="15">
    <source>
        <dbReference type="Proteomes" id="UP000825935"/>
    </source>
</evidence>
<dbReference type="PANTHER" id="PTHR45977:SF4">
    <property type="entry name" value="RING-TYPE DOMAIN-CONTAINING PROTEIN"/>
    <property type="match status" value="1"/>
</dbReference>
<evidence type="ECO:0000259" key="13">
    <source>
        <dbReference type="PROSITE" id="PS50089"/>
    </source>
</evidence>
<organism evidence="14 15">
    <name type="scientific">Ceratopteris richardii</name>
    <name type="common">Triangle waterfern</name>
    <dbReference type="NCBI Taxonomy" id="49495"/>
    <lineage>
        <taxon>Eukaryota</taxon>
        <taxon>Viridiplantae</taxon>
        <taxon>Streptophyta</taxon>
        <taxon>Embryophyta</taxon>
        <taxon>Tracheophyta</taxon>
        <taxon>Polypodiopsida</taxon>
        <taxon>Polypodiidae</taxon>
        <taxon>Polypodiales</taxon>
        <taxon>Pteridineae</taxon>
        <taxon>Pteridaceae</taxon>
        <taxon>Parkerioideae</taxon>
        <taxon>Ceratopteris</taxon>
    </lineage>
</organism>
<evidence type="ECO:0000256" key="10">
    <source>
        <dbReference type="ARBA" id="ARBA00022989"/>
    </source>
</evidence>
<dbReference type="EMBL" id="CM035442">
    <property type="protein sequence ID" value="KAH7279551.1"/>
    <property type="molecule type" value="Genomic_DNA"/>
</dbReference>
<dbReference type="PANTHER" id="PTHR45977">
    <property type="entry name" value="TARGET OF ERK KINASE MPK-1"/>
    <property type="match status" value="1"/>
</dbReference>